<sequence length="119" mass="12904">MGRHSAGAWQWQSAPSPTLSARSSGSSREASPRAPCSEGMRRRLRSCGQAMPAAHQSAELSRIPWRRLLYGRIPMMLSEEPTCKVRREVTGAFQAKRTAGAKAQRIILGSLPDAITASA</sequence>
<protein>
    <submittedName>
        <fullName evidence="3">Uncharacterized protein LOC111178374 isoform X1</fullName>
    </submittedName>
</protein>
<evidence type="ECO:0000256" key="1">
    <source>
        <dbReference type="SAM" id="MobiDB-lite"/>
    </source>
</evidence>
<reference evidence="3" key="1">
    <citation type="submission" date="2025-08" db="UniProtKB">
        <authorList>
            <consortium name="RefSeq"/>
        </authorList>
    </citation>
    <scope>IDENTIFICATION</scope>
    <source>
        <tissue evidence="3">Blood</tissue>
    </source>
</reference>
<dbReference type="GeneID" id="111178374"/>
<keyword evidence="2" id="KW-1185">Reference proteome</keyword>
<evidence type="ECO:0000313" key="3">
    <source>
        <dbReference type="RefSeq" id="XP_022436670.1"/>
    </source>
</evidence>
<name>A0A2Y9NRL7_DELLE</name>
<accession>A0A2Y9NRL7</accession>
<dbReference type="RefSeq" id="XP_022436670.1">
    <property type="nucleotide sequence ID" value="XM_022580962.2"/>
</dbReference>
<evidence type="ECO:0000313" key="2">
    <source>
        <dbReference type="Proteomes" id="UP000248483"/>
    </source>
</evidence>
<feature type="region of interest" description="Disordered" evidence="1">
    <location>
        <begin position="1"/>
        <end position="56"/>
    </location>
</feature>
<dbReference type="AlphaFoldDB" id="A0A2Y9NRL7"/>
<dbReference type="InParanoid" id="A0A2Y9NRL7"/>
<feature type="compositionally biased region" description="Low complexity" evidence="1">
    <location>
        <begin position="15"/>
        <end position="35"/>
    </location>
</feature>
<gene>
    <name evidence="3" type="primary">LOC111178374</name>
</gene>
<dbReference type="KEGG" id="dle:111178374"/>
<proteinExistence type="predicted"/>
<dbReference type="Proteomes" id="UP000248483">
    <property type="component" value="Unplaced"/>
</dbReference>
<organism evidence="2 3">
    <name type="scientific">Delphinapterus leucas</name>
    <name type="common">Beluga whale</name>
    <dbReference type="NCBI Taxonomy" id="9749"/>
    <lineage>
        <taxon>Eukaryota</taxon>
        <taxon>Metazoa</taxon>
        <taxon>Chordata</taxon>
        <taxon>Craniata</taxon>
        <taxon>Vertebrata</taxon>
        <taxon>Euteleostomi</taxon>
        <taxon>Mammalia</taxon>
        <taxon>Eutheria</taxon>
        <taxon>Laurasiatheria</taxon>
        <taxon>Artiodactyla</taxon>
        <taxon>Whippomorpha</taxon>
        <taxon>Cetacea</taxon>
        <taxon>Odontoceti</taxon>
        <taxon>Monodontidae</taxon>
        <taxon>Delphinapterus</taxon>
    </lineage>
</organism>